<evidence type="ECO:0000256" key="1">
    <source>
        <dbReference type="SAM" id="Phobius"/>
    </source>
</evidence>
<reference evidence="2" key="2">
    <citation type="submission" date="2023-05" db="EMBL/GenBank/DDBJ databases">
        <authorList>
            <person name="Schelkunov M.I."/>
        </authorList>
    </citation>
    <scope>NUCLEOTIDE SEQUENCE</scope>
    <source>
        <strain evidence="2">Hsosn_3</strain>
        <tissue evidence="2">Leaf</tissue>
    </source>
</reference>
<protein>
    <submittedName>
        <fullName evidence="2">Maternal effect embryo arrest</fullName>
    </submittedName>
</protein>
<feature type="transmembrane region" description="Helical" evidence="1">
    <location>
        <begin position="157"/>
        <end position="180"/>
    </location>
</feature>
<evidence type="ECO:0000313" key="2">
    <source>
        <dbReference type="EMBL" id="KAK1364933.1"/>
    </source>
</evidence>
<keyword evidence="1" id="KW-0472">Membrane</keyword>
<organism evidence="2 3">
    <name type="scientific">Heracleum sosnowskyi</name>
    <dbReference type="NCBI Taxonomy" id="360622"/>
    <lineage>
        <taxon>Eukaryota</taxon>
        <taxon>Viridiplantae</taxon>
        <taxon>Streptophyta</taxon>
        <taxon>Embryophyta</taxon>
        <taxon>Tracheophyta</taxon>
        <taxon>Spermatophyta</taxon>
        <taxon>Magnoliopsida</taxon>
        <taxon>eudicotyledons</taxon>
        <taxon>Gunneridae</taxon>
        <taxon>Pentapetalae</taxon>
        <taxon>asterids</taxon>
        <taxon>campanulids</taxon>
        <taxon>Apiales</taxon>
        <taxon>Apiaceae</taxon>
        <taxon>Apioideae</taxon>
        <taxon>apioid superclade</taxon>
        <taxon>Tordylieae</taxon>
        <taxon>Tordyliinae</taxon>
        <taxon>Heracleum</taxon>
    </lineage>
</organism>
<dbReference type="EMBL" id="JAUIZM010000009">
    <property type="protein sequence ID" value="KAK1364933.1"/>
    <property type="molecule type" value="Genomic_DNA"/>
</dbReference>
<dbReference type="Proteomes" id="UP001237642">
    <property type="component" value="Unassembled WGS sequence"/>
</dbReference>
<feature type="transmembrane region" description="Helical" evidence="1">
    <location>
        <begin position="64"/>
        <end position="84"/>
    </location>
</feature>
<evidence type="ECO:0000313" key="3">
    <source>
        <dbReference type="Proteomes" id="UP001237642"/>
    </source>
</evidence>
<gene>
    <name evidence="2" type="ORF">POM88_040494</name>
</gene>
<accession>A0AAD8HEZ2</accession>
<keyword evidence="1" id="KW-0812">Transmembrane</keyword>
<feature type="transmembrane region" description="Helical" evidence="1">
    <location>
        <begin position="116"/>
        <end position="137"/>
    </location>
</feature>
<sequence>MDQTNPTRFGTSIHITALDGIINVNSLFTLAVFIGLTWNPSDPNNSLISDPACFPGPDLAENLIAFHVYSFSSFLFSSLIALGLKQVIRIAKNSGDPHWHLFTFDMCHVNKSVLRVGYLVSAVGSVFGCGFLMMALVNVAQIKLGTLSCGSADTYSAVVPLLILVPCALVIYASFVLYAFTH</sequence>
<dbReference type="PANTHER" id="PTHR33430:SF7">
    <property type="entry name" value="OS07G0240400 PROTEIN"/>
    <property type="match status" value="1"/>
</dbReference>
<dbReference type="AlphaFoldDB" id="A0AAD8HEZ2"/>
<dbReference type="PANTHER" id="PTHR33430">
    <property type="entry name" value="MATERNAL EFFECT EMBRYO ARREST PROTEIN"/>
    <property type="match status" value="1"/>
</dbReference>
<name>A0AAD8HEZ2_9APIA</name>
<proteinExistence type="predicted"/>
<keyword evidence="3" id="KW-1185">Reference proteome</keyword>
<reference evidence="2" key="1">
    <citation type="submission" date="2023-02" db="EMBL/GenBank/DDBJ databases">
        <title>Genome of toxic invasive species Heracleum sosnowskyi carries increased number of genes despite the absence of recent whole-genome duplications.</title>
        <authorList>
            <person name="Schelkunov M."/>
            <person name="Shtratnikova V."/>
            <person name="Makarenko M."/>
            <person name="Klepikova A."/>
            <person name="Omelchenko D."/>
            <person name="Novikova G."/>
            <person name="Obukhova E."/>
            <person name="Bogdanov V."/>
            <person name="Penin A."/>
            <person name="Logacheva M."/>
        </authorList>
    </citation>
    <scope>NUCLEOTIDE SEQUENCE</scope>
    <source>
        <strain evidence="2">Hsosn_3</strain>
        <tissue evidence="2">Leaf</tissue>
    </source>
</reference>
<comment type="caution">
    <text evidence="2">The sequence shown here is derived from an EMBL/GenBank/DDBJ whole genome shotgun (WGS) entry which is preliminary data.</text>
</comment>
<keyword evidence="1" id="KW-1133">Transmembrane helix</keyword>
<feature type="transmembrane region" description="Helical" evidence="1">
    <location>
        <begin position="20"/>
        <end position="38"/>
    </location>
</feature>